<dbReference type="Proteomes" id="UP001234178">
    <property type="component" value="Unassembled WGS sequence"/>
</dbReference>
<feature type="signal peptide" evidence="1">
    <location>
        <begin position="1"/>
        <end position="19"/>
    </location>
</feature>
<dbReference type="Gene3D" id="2.30.180.10">
    <property type="entry name" value="FAS1 domain"/>
    <property type="match status" value="1"/>
</dbReference>
<feature type="chain" id="PRO_5046026136" description="FAS1 domain-containing protein" evidence="1">
    <location>
        <begin position="20"/>
        <end position="196"/>
    </location>
</feature>
<evidence type="ECO:0000256" key="1">
    <source>
        <dbReference type="SAM" id="SignalP"/>
    </source>
</evidence>
<organism evidence="3 4">
    <name type="scientific">Daphnia magna</name>
    <dbReference type="NCBI Taxonomy" id="35525"/>
    <lineage>
        <taxon>Eukaryota</taxon>
        <taxon>Metazoa</taxon>
        <taxon>Ecdysozoa</taxon>
        <taxon>Arthropoda</taxon>
        <taxon>Crustacea</taxon>
        <taxon>Branchiopoda</taxon>
        <taxon>Diplostraca</taxon>
        <taxon>Cladocera</taxon>
        <taxon>Anomopoda</taxon>
        <taxon>Daphniidae</taxon>
        <taxon>Daphnia</taxon>
    </lineage>
</organism>
<sequence>MSPLFVLVAVLLTVASSQATTETGSDIVTEILKALKGHDELWRVADYLNSSRTALVNELPLESSGRKLSYTFFAPTATAFFGQMPQDTVDPLNVDDNLRTKVLIRHFARQRVSASDLDKLDKLVMADLNEAILTRTPGTQFNVINKAEIQPGAIQLPNNIGTIYTVDRVFMTGEEVSQAISAHFERNPNTGFPFLG</sequence>
<dbReference type="SUPFAM" id="SSF82153">
    <property type="entry name" value="FAS1 domain"/>
    <property type="match status" value="1"/>
</dbReference>
<gene>
    <name evidence="3" type="ORF">OUZ56_008509</name>
</gene>
<name>A0ABR0AD70_9CRUS</name>
<evidence type="ECO:0000313" key="4">
    <source>
        <dbReference type="Proteomes" id="UP001234178"/>
    </source>
</evidence>
<keyword evidence="1" id="KW-0732">Signal</keyword>
<evidence type="ECO:0000313" key="3">
    <source>
        <dbReference type="EMBL" id="KAK4023075.1"/>
    </source>
</evidence>
<dbReference type="InterPro" id="IPR000782">
    <property type="entry name" value="FAS1_domain"/>
</dbReference>
<accession>A0ABR0AD70</accession>
<keyword evidence="4" id="KW-1185">Reference proteome</keyword>
<comment type="caution">
    <text evidence="3">The sequence shown here is derived from an EMBL/GenBank/DDBJ whole genome shotgun (WGS) entry which is preliminary data.</text>
</comment>
<dbReference type="EMBL" id="JAOYFB010000037">
    <property type="protein sequence ID" value="KAK4023075.1"/>
    <property type="molecule type" value="Genomic_DNA"/>
</dbReference>
<feature type="domain" description="FAS1" evidence="2">
    <location>
        <begin position="28"/>
        <end position="170"/>
    </location>
</feature>
<reference evidence="3 4" key="1">
    <citation type="journal article" date="2023" name="Nucleic Acids Res.">
        <title>The hologenome of Daphnia magna reveals possible DNA methylation and microbiome-mediated evolution of the host genome.</title>
        <authorList>
            <person name="Chaturvedi A."/>
            <person name="Li X."/>
            <person name="Dhandapani V."/>
            <person name="Marshall H."/>
            <person name="Kissane S."/>
            <person name="Cuenca-Cambronero M."/>
            <person name="Asole G."/>
            <person name="Calvet F."/>
            <person name="Ruiz-Romero M."/>
            <person name="Marangio P."/>
            <person name="Guigo R."/>
            <person name="Rago D."/>
            <person name="Mirbahai L."/>
            <person name="Eastwood N."/>
            <person name="Colbourne J.K."/>
            <person name="Zhou J."/>
            <person name="Mallon E."/>
            <person name="Orsini L."/>
        </authorList>
    </citation>
    <scope>NUCLEOTIDE SEQUENCE [LARGE SCALE GENOMIC DNA]</scope>
    <source>
        <strain evidence="3">LRV0_1</strain>
    </source>
</reference>
<proteinExistence type="predicted"/>
<dbReference type="PROSITE" id="PS50213">
    <property type="entry name" value="FAS1"/>
    <property type="match status" value="1"/>
</dbReference>
<dbReference type="InterPro" id="IPR036378">
    <property type="entry name" value="FAS1_dom_sf"/>
</dbReference>
<protein>
    <recommendedName>
        <fullName evidence="2">FAS1 domain-containing protein</fullName>
    </recommendedName>
</protein>
<evidence type="ECO:0000259" key="2">
    <source>
        <dbReference type="PROSITE" id="PS50213"/>
    </source>
</evidence>
<dbReference type="Pfam" id="PF02469">
    <property type="entry name" value="Fasciclin"/>
    <property type="match status" value="1"/>
</dbReference>